<reference evidence="2" key="1">
    <citation type="journal article" date="2020" name="Fungal Divers.">
        <title>Resolving the Mortierellaceae phylogeny through synthesis of multi-gene phylogenetics and phylogenomics.</title>
        <authorList>
            <person name="Vandepol N."/>
            <person name="Liber J."/>
            <person name="Desiro A."/>
            <person name="Na H."/>
            <person name="Kennedy M."/>
            <person name="Barry K."/>
            <person name="Grigoriev I.V."/>
            <person name="Miller A.N."/>
            <person name="O'Donnell K."/>
            <person name="Stajich J.E."/>
            <person name="Bonito G."/>
        </authorList>
    </citation>
    <scope>NUCLEOTIDE SEQUENCE</scope>
    <source>
        <strain evidence="2">CK1249</strain>
    </source>
</reference>
<feature type="compositionally biased region" description="Low complexity" evidence="1">
    <location>
        <begin position="15"/>
        <end position="27"/>
    </location>
</feature>
<name>A0A9P6LUQ1_MORAP</name>
<protein>
    <submittedName>
        <fullName evidence="2">Uncharacterized protein</fullName>
    </submittedName>
</protein>
<proteinExistence type="predicted"/>
<feature type="compositionally biased region" description="Low complexity" evidence="1">
    <location>
        <begin position="252"/>
        <end position="268"/>
    </location>
</feature>
<feature type="compositionally biased region" description="Polar residues" evidence="1">
    <location>
        <begin position="226"/>
        <end position="236"/>
    </location>
</feature>
<gene>
    <name evidence="2" type="ORF">BGZ70_005996</name>
</gene>
<sequence>MILHHPSRDPDHRAPSPLSSASPVSYSPIPPSRILQEAAHPPSAFVTPWPRQLPAEPHPHQQRWDLDRLEDAKRLGHSTRPFTLASAKDELPTGPIDPWARNYPLQRQITLPATTFGSSSIHRLARPVVFDRGSYPQHDYYPPATDASGQNTNAPAASSTRSSLDNHGKFGPSHPLSLEESEGRLEHTLANRDDLPVNRPRSERAAGPRYYGDVIEETEDDRRMNTHQGFTSSHSYLHSYARSRPQRELLHQVDPLPQQQLQLDATPH</sequence>
<dbReference type="OrthoDB" id="2162994at2759"/>
<feature type="non-terminal residue" evidence="2">
    <location>
        <position position="268"/>
    </location>
</feature>
<feature type="compositionally biased region" description="Polar residues" evidence="1">
    <location>
        <begin position="147"/>
        <end position="165"/>
    </location>
</feature>
<dbReference type="EMBL" id="JAAAHY010003286">
    <property type="protein sequence ID" value="KAF9943321.1"/>
    <property type="molecule type" value="Genomic_DNA"/>
</dbReference>
<dbReference type="AlphaFoldDB" id="A0A9P6LUQ1"/>
<feature type="region of interest" description="Disordered" evidence="1">
    <location>
        <begin position="136"/>
        <end position="268"/>
    </location>
</feature>
<evidence type="ECO:0000313" key="3">
    <source>
        <dbReference type="Proteomes" id="UP000738359"/>
    </source>
</evidence>
<evidence type="ECO:0000256" key="1">
    <source>
        <dbReference type="SAM" id="MobiDB-lite"/>
    </source>
</evidence>
<feature type="compositionally biased region" description="Basic and acidic residues" evidence="1">
    <location>
        <begin position="1"/>
        <end position="14"/>
    </location>
</feature>
<dbReference type="Proteomes" id="UP000738359">
    <property type="component" value="Unassembled WGS sequence"/>
</dbReference>
<keyword evidence="3" id="KW-1185">Reference proteome</keyword>
<accession>A0A9P6LUQ1</accession>
<feature type="region of interest" description="Disordered" evidence="1">
    <location>
        <begin position="1"/>
        <end position="62"/>
    </location>
</feature>
<feature type="compositionally biased region" description="Basic and acidic residues" evidence="1">
    <location>
        <begin position="181"/>
        <end position="206"/>
    </location>
</feature>
<organism evidence="2 3">
    <name type="scientific">Mortierella alpina</name>
    <name type="common">Oleaginous fungus</name>
    <name type="synonym">Mortierella renispora</name>
    <dbReference type="NCBI Taxonomy" id="64518"/>
    <lineage>
        <taxon>Eukaryota</taxon>
        <taxon>Fungi</taxon>
        <taxon>Fungi incertae sedis</taxon>
        <taxon>Mucoromycota</taxon>
        <taxon>Mortierellomycotina</taxon>
        <taxon>Mortierellomycetes</taxon>
        <taxon>Mortierellales</taxon>
        <taxon>Mortierellaceae</taxon>
        <taxon>Mortierella</taxon>
    </lineage>
</organism>
<evidence type="ECO:0000313" key="2">
    <source>
        <dbReference type="EMBL" id="KAF9943321.1"/>
    </source>
</evidence>
<comment type="caution">
    <text evidence="2">The sequence shown here is derived from an EMBL/GenBank/DDBJ whole genome shotgun (WGS) entry which is preliminary data.</text>
</comment>